<evidence type="ECO:0000256" key="5">
    <source>
        <dbReference type="ARBA" id="ARBA00022679"/>
    </source>
</evidence>
<keyword evidence="7" id="KW-0479">Metal-binding</keyword>
<dbReference type="InterPro" id="IPR013083">
    <property type="entry name" value="Znf_RING/FYVE/PHD"/>
</dbReference>
<evidence type="ECO:0000259" key="15">
    <source>
        <dbReference type="PROSITE" id="PS51292"/>
    </source>
</evidence>
<dbReference type="PROSITE" id="PS51292">
    <property type="entry name" value="ZF_RING_CH"/>
    <property type="match status" value="1"/>
</dbReference>
<feature type="transmembrane region" description="Helical" evidence="14">
    <location>
        <begin position="1268"/>
        <end position="1289"/>
    </location>
</feature>
<keyword evidence="11 14" id="KW-1133">Transmembrane helix</keyword>
<gene>
    <name evidence="16" type="ORF">OBBRIDRAFT_816012</name>
</gene>
<feature type="compositionally biased region" description="Polar residues" evidence="13">
    <location>
        <begin position="503"/>
        <end position="521"/>
    </location>
</feature>
<evidence type="ECO:0000313" key="16">
    <source>
        <dbReference type="EMBL" id="OCH96342.1"/>
    </source>
</evidence>
<feature type="compositionally biased region" description="Basic and acidic residues" evidence="13">
    <location>
        <begin position="311"/>
        <end position="335"/>
    </location>
</feature>
<feature type="region of interest" description="Disordered" evidence="13">
    <location>
        <begin position="619"/>
        <end position="660"/>
    </location>
</feature>
<evidence type="ECO:0000256" key="3">
    <source>
        <dbReference type="ARBA" id="ARBA00004906"/>
    </source>
</evidence>
<keyword evidence="10" id="KW-0862">Zinc</keyword>
<sequence>MHEEQDTCRICSAPGEPDQPLFYPCKCSGTIRYIHQDCLTTWLAHSKKKTCDVCKYPYSFTKVYSPNMPKRLPPILLMRQLSGQALSAALFGIRAMLVGSIWLAFLPWVTIWTWRAYFAVGETFAWWISARPRPHPPGRNYTLMSSNSTESANRTSSLAAPSHEPLQASVLTHPLVRTVTSDIVAGQIIASLIVLTFVAVFLLREWISQNARPGVFEDADVLPDAEEQLPPLEPDVNAQPRLQAPLEPPRPQGLDYAGLRESAKQEEEGRKRYGTDYYDDGQPRIRKKPRRASDAPEPEWLQVASAARKGKAPERAQPDERQGRADVDEHNDATEGMRGSRRRRRLPSADSTVYGGSDADEQFMRSPSARTIRHWRKRARREQQEHEARMARLDLDPHPGMQVDGFITGSSRVTLDVGSGAAYDVPEQELDTYVAVPSSPSTDEASLLAEPPSPQSLPSSLQEDASESQLTPSLVSNATADGETVDTPDSPQSDTSSRPLFDSTFSFIGSSDINDAPSQPATPLVETPGSLRRPPLPSVTLLPSSSSSSIIAVPSRGRTPLASPHLATYRAPEDLQAGPSGLGYFDGTADGIDGPMPFRDDVPAAAAMDAEHRRYFREADDDADDEGSAETHGEHDGEFMDESVQWSGDEGHDGEDGEEGEDLGVLEHVQPEEPLAREEGGVNAANGGPEPAAGEQQNRQVDQNDEAEANLEDDMDAAFEAIGLRGPFYAVLQNAALMIVILDTSIGLGIFVPFLIGKITVLLSLDPKRFLQIVHLPLRLIRLVTDPVVDFAMMLISQLVVSPIVWAMGATCRATLHFLSLLISESRVNQLVEKSGILYKVGLDASLRLKDQAVELLSTKASNGPTEASSLFDTLLQSDAPVLRVIEPYFAPIGHNVRVGSKEAVSIWIRFALGNGPNEKAFAVVLGYAIISLLLALYLNILTVGSVKSAGRAVRSAVRQQLLVLKVAIFIMIELVVFPLGCGVMLDICSVWLLQQGTLRTRAEFLVFAPLTAIFYHWVIGTMFMYQFAVALAGCRRIMRPGAMWFIKDPQDQNFHPIRDILERPALVQIRKLLMSALMYGVVVAVGVGTVSALLRLFSRTIMPFRWKIREPLSPVPVDLVFIHIILPYTLQYFRPKKVLRQVGGYIWKWLAHQLRLTSYMFGGRHPSEEFTPKHWSWRVVFATKPEIELDDAEALRDGSFRRVPNSDNIMLVKNSPATAEVTEDGAPIDERAELLIAAQDSETEKAKRSIKDDYTIVYIPPRFRYRITTFVVCIWIIAAVILASVLAMPVLIGRHFFKLFTSSDVHDGYSFIAGFYLLWACWIAASALDRLDKRRQRLARREPRAEWPLYIAKRALLWIAKTSYMIATLGVIIPALIGLVIELYIIYPIRHTLNPAMEPRIRIVDQWALGLIYIKIILRVLRMQRGGVMMRGIERIRRNGWTHPDPIRATKEVIAPVAVGLLGMVVLPAAALWGMRKVLPLPLESDALLVHVYPGIFTVAGLAHALVALSRLVATWSQSIRDKEFLVEMRLRNLEPDLEQEPKSEIDQGEEDEGEEVVEEEDEQ</sequence>
<feature type="region of interest" description="Disordered" evidence="13">
    <location>
        <begin position="674"/>
        <end position="706"/>
    </location>
</feature>
<dbReference type="SMART" id="SM00744">
    <property type="entry name" value="RINGv"/>
    <property type="match status" value="1"/>
</dbReference>
<evidence type="ECO:0000256" key="4">
    <source>
        <dbReference type="ARBA" id="ARBA00012483"/>
    </source>
</evidence>
<dbReference type="PANTHER" id="PTHR13145:SF0">
    <property type="entry name" value="E3 UBIQUITIN-PROTEIN LIGASE MARCHF6"/>
    <property type="match status" value="1"/>
</dbReference>
<dbReference type="PANTHER" id="PTHR13145">
    <property type="entry name" value="SSM4 PROTEIN"/>
    <property type="match status" value="1"/>
</dbReference>
<keyword evidence="17" id="KW-1185">Reference proteome</keyword>
<dbReference type="OrthoDB" id="264354at2759"/>
<comment type="pathway">
    <text evidence="3">Protein modification; protein ubiquitination.</text>
</comment>
<dbReference type="InterPro" id="IPR056521">
    <property type="entry name" value="MARCHF6-like_C"/>
</dbReference>
<feature type="transmembrane region" description="Helical" evidence="14">
    <location>
        <begin position="1309"/>
        <end position="1329"/>
    </location>
</feature>
<evidence type="ECO:0000256" key="2">
    <source>
        <dbReference type="ARBA" id="ARBA00004141"/>
    </source>
</evidence>
<reference evidence="16 17" key="1">
    <citation type="submission" date="2016-07" db="EMBL/GenBank/DDBJ databases">
        <title>Draft genome of the white-rot fungus Obba rivulosa 3A-2.</title>
        <authorList>
            <consortium name="DOE Joint Genome Institute"/>
            <person name="Miettinen O."/>
            <person name="Riley R."/>
            <person name="Acob R."/>
            <person name="Barry K."/>
            <person name="Cullen D."/>
            <person name="De Vries R."/>
            <person name="Hainaut M."/>
            <person name="Hatakka A."/>
            <person name="Henrissat B."/>
            <person name="Hilden K."/>
            <person name="Kuo R."/>
            <person name="Labutti K."/>
            <person name="Lipzen A."/>
            <person name="Makela M.R."/>
            <person name="Sandor L."/>
            <person name="Spatafora J.W."/>
            <person name="Grigoriev I.V."/>
            <person name="Hibbett D.S."/>
        </authorList>
    </citation>
    <scope>NUCLEOTIDE SEQUENCE [LARGE SCALE GENOMIC DNA]</scope>
    <source>
        <strain evidence="16 17">3A-2</strain>
    </source>
</reference>
<name>A0A8E2DVF9_9APHY</name>
<feature type="compositionally biased region" description="Basic and acidic residues" evidence="13">
    <location>
        <begin position="261"/>
        <end position="274"/>
    </location>
</feature>
<feature type="transmembrane region" description="Helical" evidence="14">
    <location>
        <begin position="85"/>
        <end position="105"/>
    </location>
</feature>
<evidence type="ECO:0000256" key="9">
    <source>
        <dbReference type="ARBA" id="ARBA00022786"/>
    </source>
</evidence>
<feature type="transmembrane region" description="Helical" evidence="14">
    <location>
        <begin position="1073"/>
        <end position="1095"/>
    </location>
</feature>
<keyword evidence="9" id="KW-0833">Ubl conjugation pathway</keyword>
<dbReference type="Pfam" id="PF23113">
    <property type="entry name" value="MARCHF6_C"/>
    <property type="match status" value="1"/>
</dbReference>
<feature type="compositionally biased region" description="Low complexity" evidence="13">
    <location>
        <begin position="681"/>
        <end position="695"/>
    </location>
</feature>
<evidence type="ECO:0000256" key="6">
    <source>
        <dbReference type="ARBA" id="ARBA00022692"/>
    </source>
</evidence>
<dbReference type="Proteomes" id="UP000250043">
    <property type="component" value="Unassembled WGS sequence"/>
</dbReference>
<evidence type="ECO:0000256" key="12">
    <source>
        <dbReference type="ARBA" id="ARBA00023136"/>
    </source>
</evidence>
<evidence type="ECO:0000256" key="13">
    <source>
        <dbReference type="SAM" id="MobiDB-lite"/>
    </source>
</evidence>
<organism evidence="16 17">
    <name type="scientific">Obba rivulosa</name>
    <dbReference type="NCBI Taxonomy" id="1052685"/>
    <lineage>
        <taxon>Eukaryota</taxon>
        <taxon>Fungi</taxon>
        <taxon>Dikarya</taxon>
        <taxon>Basidiomycota</taxon>
        <taxon>Agaricomycotina</taxon>
        <taxon>Agaricomycetes</taxon>
        <taxon>Polyporales</taxon>
        <taxon>Gelatoporiaceae</taxon>
        <taxon>Obba</taxon>
    </lineage>
</organism>
<feature type="region of interest" description="Disordered" evidence="13">
    <location>
        <begin position="1538"/>
        <end position="1565"/>
    </location>
</feature>
<dbReference type="Gene3D" id="3.30.40.10">
    <property type="entry name" value="Zinc/RING finger domain, C3HC4 (zinc finger)"/>
    <property type="match status" value="1"/>
</dbReference>
<feature type="transmembrane region" description="Helical" evidence="14">
    <location>
        <begin position="1014"/>
        <end position="1035"/>
    </location>
</feature>
<dbReference type="EMBL" id="KV722331">
    <property type="protein sequence ID" value="OCH96342.1"/>
    <property type="molecule type" value="Genomic_DNA"/>
</dbReference>
<evidence type="ECO:0000256" key="7">
    <source>
        <dbReference type="ARBA" id="ARBA00022723"/>
    </source>
</evidence>
<dbReference type="FunFam" id="3.30.40.10:FF:000287">
    <property type="entry name" value="RING finger membrane protein"/>
    <property type="match status" value="1"/>
</dbReference>
<feature type="transmembrane region" description="Helical" evidence="14">
    <location>
        <begin position="963"/>
        <end position="994"/>
    </location>
</feature>
<dbReference type="EC" id="2.3.2.27" evidence="4"/>
<feature type="transmembrane region" description="Helical" evidence="14">
    <location>
        <begin position="921"/>
        <end position="942"/>
    </location>
</feature>
<accession>A0A8E2DVF9</accession>
<feature type="domain" description="RING-CH-type" evidence="15">
    <location>
        <begin position="1"/>
        <end position="61"/>
    </location>
</feature>
<evidence type="ECO:0000313" key="17">
    <source>
        <dbReference type="Proteomes" id="UP000250043"/>
    </source>
</evidence>
<feature type="transmembrane region" description="Helical" evidence="14">
    <location>
        <begin position="1365"/>
        <end position="1390"/>
    </location>
</feature>
<feature type="compositionally biased region" description="Basic and acidic residues" evidence="13">
    <location>
        <begin position="1538"/>
        <end position="1547"/>
    </location>
</feature>
<feature type="compositionally biased region" description="Low complexity" evidence="13">
    <location>
        <begin position="445"/>
        <end position="463"/>
    </location>
</feature>
<evidence type="ECO:0000256" key="8">
    <source>
        <dbReference type="ARBA" id="ARBA00022771"/>
    </source>
</evidence>
<feature type="compositionally biased region" description="Acidic residues" evidence="13">
    <location>
        <begin position="619"/>
        <end position="628"/>
    </location>
</feature>
<dbReference type="GO" id="GO:0005789">
    <property type="term" value="C:endoplasmic reticulum membrane"/>
    <property type="evidence" value="ECO:0007669"/>
    <property type="project" value="TreeGrafter"/>
</dbReference>
<feature type="transmembrane region" description="Helical" evidence="14">
    <location>
        <begin position="1494"/>
        <end position="1515"/>
    </location>
</feature>
<dbReference type="InterPro" id="IPR011016">
    <property type="entry name" value="Znf_RING-CH"/>
</dbReference>
<keyword evidence="8" id="KW-0863">Zinc-finger</keyword>
<feature type="transmembrane region" description="Helical" evidence="14">
    <location>
        <begin position="1402"/>
        <end position="1422"/>
    </location>
</feature>
<comment type="subcellular location">
    <subcellularLocation>
        <location evidence="2">Membrane</location>
        <topology evidence="2">Multi-pass membrane protein</topology>
    </subcellularLocation>
</comment>
<evidence type="ECO:0000256" key="1">
    <source>
        <dbReference type="ARBA" id="ARBA00000900"/>
    </source>
</evidence>
<dbReference type="CDD" id="cd16702">
    <property type="entry name" value="RING_CH-C4HC3_MARCH6"/>
    <property type="match status" value="1"/>
</dbReference>
<feature type="compositionally biased region" description="Basic and acidic residues" evidence="13">
    <location>
        <begin position="629"/>
        <end position="638"/>
    </location>
</feature>
<feature type="region of interest" description="Disordered" evidence="13">
    <location>
        <begin position="437"/>
        <end position="559"/>
    </location>
</feature>
<feature type="transmembrane region" description="Helical" evidence="14">
    <location>
        <begin position="183"/>
        <end position="203"/>
    </location>
</feature>
<evidence type="ECO:0000256" key="14">
    <source>
        <dbReference type="SAM" id="Phobius"/>
    </source>
</evidence>
<feature type="compositionally biased region" description="Low complexity" evidence="13">
    <location>
        <begin position="530"/>
        <end position="555"/>
    </location>
</feature>
<comment type="catalytic activity">
    <reaction evidence="1">
        <text>S-ubiquitinyl-[E2 ubiquitin-conjugating enzyme]-L-cysteine + [acceptor protein]-L-lysine = [E2 ubiquitin-conjugating enzyme]-L-cysteine + N(6)-ubiquitinyl-[acceptor protein]-L-lysine.</text>
        <dbReference type="EC" id="2.3.2.27"/>
    </reaction>
</comment>
<keyword evidence="6 14" id="KW-0812">Transmembrane</keyword>
<feature type="compositionally biased region" description="Low complexity" evidence="13">
    <location>
        <begin position="485"/>
        <end position="499"/>
    </location>
</feature>
<feature type="compositionally biased region" description="Polar residues" evidence="13">
    <location>
        <begin position="467"/>
        <end position="479"/>
    </location>
</feature>
<dbReference type="Pfam" id="PF12906">
    <property type="entry name" value="RINGv"/>
    <property type="match status" value="1"/>
</dbReference>
<feature type="region of interest" description="Disordered" evidence="13">
    <location>
        <begin position="227"/>
        <end position="361"/>
    </location>
</feature>
<dbReference type="SUPFAM" id="SSF57850">
    <property type="entry name" value="RING/U-box"/>
    <property type="match status" value="1"/>
</dbReference>
<feature type="compositionally biased region" description="Acidic residues" evidence="13">
    <location>
        <begin position="1548"/>
        <end position="1565"/>
    </location>
</feature>
<proteinExistence type="predicted"/>
<dbReference type="GO" id="GO:0008270">
    <property type="term" value="F:zinc ion binding"/>
    <property type="evidence" value="ECO:0007669"/>
    <property type="project" value="UniProtKB-KW"/>
</dbReference>
<evidence type="ECO:0000256" key="11">
    <source>
        <dbReference type="ARBA" id="ARBA00022989"/>
    </source>
</evidence>
<protein>
    <recommendedName>
        <fullName evidence="4">RING-type E3 ubiquitin transferase</fullName>
        <ecNumber evidence="4">2.3.2.27</ecNumber>
    </recommendedName>
</protein>
<keyword evidence="5" id="KW-0808">Transferase</keyword>
<keyword evidence="12 14" id="KW-0472">Membrane</keyword>
<evidence type="ECO:0000256" key="10">
    <source>
        <dbReference type="ARBA" id="ARBA00022833"/>
    </source>
</evidence>
<dbReference type="GO" id="GO:0061630">
    <property type="term" value="F:ubiquitin protein ligase activity"/>
    <property type="evidence" value="ECO:0007669"/>
    <property type="project" value="UniProtKB-EC"/>
</dbReference>
<feature type="transmembrane region" description="Helical" evidence="14">
    <location>
        <begin position="1454"/>
        <end position="1474"/>
    </location>
</feature>
<feature type="transmembrane region" description="Helical" evidence="14">
    <location>
        <begin position="735"/>
        <end position="756"/>
    </location>
</feature>
<dbReference type="GO" id="GO:0036503">
    <property type="term" value="P:ERAD pathway"/>
    <property type="evidence" value="ECO:0007669"/>
    <property type="project" value="TreeGrafter"/>
</dbReference>